<evidence type="ECO:0000256" key="1">
    <source>
        <dbReference type="ARBA" id="ARBA00022676"/>
    </source>
</evidence>
<keyword evidence="2" id="KW-0808">Transferase</keyword>
<keyword evidence="1" id="KW-0328">Glycosyltransferase</keyword>
<dbReference type="InterPro" id="IPR051199">
    <property type="entry name" value="LPS_LOS_Heptosyltrfase"/>
</dbReference>
<dbReference type="EMBL" id="UINC01008154">
    <property type="protein sequence ID" value="SVA36755.1"/>
    <property type="molecule type" value="Genomic_DNA"/>
</dbReference>
<evidence type="ECO:0000313" key="3">
    <source>
        <dbReference type="EMBL" id="SVA36755.1"/>
    </source>
</evidence>
<evidence type="ECO:0000256" key="2">
    <source>
        <dbReference type="ARBA" id="ARBA00022679"/>
    </source>
</evidence>
<proteinExistence type="predicted"/>
<dbReference type="GO" id="GO:0009244">
    <property type="term" value="P:lipopolysaccharide core region biosynthetic process"/>
    <property type="evidence" value="ECO:0007669"/>
    <property type="project" value="TreeGrafter"/>
</dbReference>
<reference evidence="3" key="1">
    <citation type="submission" date="2018-05" db="EMBL/GenBank/DDBJ databases">
        <authorList>
            <person name="Lanie J.A."/>
            <person name="Ng W.-L."/>
            <person name="Kazmierczak K.M."/>
            <person name="Andrzejewski T.M."/>
            <person name="Davidsen T.M."/>
            <person name="Wayne K.J."/>
            <person name="Tettelin H."/>
            <person name="Glass J.I."/>
            <person name="Rusch D."/>
            <person name="Podicherti R."/>
            <person name="Tsui H.-C.T."/>
            <person name="Winkler M.E."/>
        </authorList>
    </citation>
    <scope>NUCLEOTIDE SEQUENCE</scope>
</reference>
<dbReference type="Gene3D" id="3.40.50.2000">
    <property type="entry name" value="Glycogen Phosphorylase B"/>
    <property type="match status" value="2"/>
</dbReference>
<protein>
    <submittedName>
        <fullName evidence="3">Uncharacterized protein</fullName>
    </submittedName>
</protein>
<dbReference type="PANTHER" id="PTHR30160">
    <property type="entry name" value="TETRAACYLDISACCHARIDE 4'-KINASE-RELATED"/>
    <property type="match status" value="1"/>
</dbReference>
<organism evidence="3">
    <name type="scientific">marine metagenome</name>
    <dbReference type="NCBI Taxonomy" id="408172"/>
    <lineage>
        <taxon>unclassified sequences</taxon>
        <taxon>metagenomes</taxon>
        <taxon>ecological metagenomes</taxon>
    </lineage>
</organism>
<dbReference type="InterPro" id="IPR002201">
    <property type="entry name" value="Glyco_trans_9"/>
</dbReference>
<dbReference type="Pfam" id="PF01075">
    <property type="entry name" value="Glyco_transf_9"/>
    <property type="match status" value="1"/>
</dbReference>
<accession>A0A381V8P0</accession>
<dbReference type="GO" id="GO:0005829">
    <property type="term" value="C:cytosol"/>
    <property type="evidence" value="ECO:0007669"/>
    <property type="project" value="TreeGrafter"/>
</dbReference>
<dbReference type="SUPFAM" id="SSF53756">
    <property type="entry name" value="UDP-Glycosyltransferase/glycogen phosphorylase"/>
    <property type="match status" value="1"/>
</dbReference>
<dbReference type="PANTHER" id="PTHR30160:SF7">
    <property type="entry name" value="ADP-HEPTOSE--LPS HEPTOSYLTRANSFERASE 2"/>
    <property type="match status" value="1"/>
</dbReference>
<sequence length="323" mass="37044">MKILAVQNRMGIGDMIIFLPFIEAIAKKFDSPVCILVKENTKSSEILKNNPYIDKIIFLDRNDRTKKGRHFGFRGTLNLASDIQKYNFDKVFIFNSSLRFRLIMKIAKIKDIYQYKLFDKKKQNIIKAAQDFLKRSINLDVESKPTISISPKDINEAFLKYNIVKKNINILLGIGGSGDTKRVAAEKYIEFIKLCTNNYECKFFLATGKKYEEQEILKKILNSNFKNYCKALDDLTISETLPIIKNCNLAVCNDTSFSHLSAALEIETIVLMTDSPLLYGNYSPKMHPIIPDGEKTVTHNTLGKDKINPEKIFNKMKEILKLS</sequence>
<dbReference type="AlphaFoldDB" id="A0A381V8P0"/>
<dbReference type="CDD" id="cd03789">
    <property type="entry name" value="GT9_LPS_heptosyltransferase"/>
    <property type="match status" value="1"/>
</dbReference>
<gene>
    <name evidence="3" type="ORF">METZ01_LOCUS89609</name>
</gene>
<name>A0A381V8P0_9ZZZZ</name>
<dbReference type="GO" id="GO:0008713">
    <property type="term" value="F:ADP-heptose-lipopolysaccharide heptosyltransferase activity"/>
    <property type="evidence" value="ECO:0007669"/>
    <property type="project" value="TreeGrafter"/>
</dbReference>